<dbReference type="EMBL" id="QXFY01000406">
    <property type="protein sequence ID" value="KAE9345297.1"/>
    <property type="molecule type" value="Genomic_DNA"/>
</dbReference>
<accession>A0A6G0RZ16</accession>
<comment type="caution">
    <text evidence="1">The sequence shown here is derived from an EMBL/GenBank/DDBJ whole genome shotgun (WGS) entry which is preliminary data.</text>
</comment>
<reference evidence="1 2" key="1">
    <citation type="submission" date="2018-09" db="EMBL/GenBank/DDBJ databases">
        <title>Genomic investigation of the strawberry pathogen Phytophthora fragariae indicates pathogenicity is determined by transcriptional variation in three key races.</title>
        <authorList>
            <person name="Adams T.M."/>
            <person name="Armitage A.D."/>
            <person name="Sobczyk M.K."/>
            <person name="Bates H.J."/>
            <person name="Dunwell J.M."/>
            <person name="Nellist C.F."/>
            <person name="Harrison R.J."/>
        </authorList>
    </citation>
    <scope>NUCLEOTIDE SEQUENCE [LARGE SCALE GENOMIC DNA]</scope>
    <source>
        <strain evidence="1 2">NOV-77</strain>
    </source>
</reference>
<name>A0A6G0RZ16_9STRA</name>
<evidence type="ECO:0000313" key="1">
    <source>
        <dbReference type="EMBL" id="KAE9345297.1"/>
    </source>
</evidence>
<sequence>METLGEDLERSPQGKRLNREELLKDMLLELKEKELQDKREARELMAAQREADREHMLALVQSVLKNIVDLISLSKKN</sequence>
<organism evidence="1 2">
    <name type="scientific">Phytophthora fragariae</name>
    <dbReference type="NCBI Taxonomy" id="53985"/>
    <lineage>
        <taxon>Eukaryota</taxon>
        <taxon>Sar</taxon>
        <taxon>Stramenopiles</taxon>
        <taxon>Oomycota</taxon>
        <taxon>Peronosporomycetes</taxon>
        <taxon>Peronosporales</taxon>
        <taxon>Peronosporaceae</taxon>
        <taxon>Phytophthora</taxon>
    </lineage>
</organism>
<dbReference type="AlphaFoldDB" id="A0A6G0RZ16"/>
<gene>
    <name evidence="1" type="ORF">PF008_g8818</name>
</gene>
<dbReference type="Proteomes" id="UP000486351">
    <property type="component" value="Unassembled WGS sequence"/>
</dbReference>
<evidence type="ECO:0000313" key="2">
    <source>
        <dbReference type="Proteomes" id="UP000486351"/>
    </source>
</evidence>
<protein>
    <submittedName>
        <fullName evidence="1">Uncharacterized protein</fullName>
    </submittedName>
</protein>
<proteinExistence type="predicted"/>